<organism evidence="2 3">
    <name type="scientific">Thecamonas trahens ATCC 50062</name>
    <dbReference type="NCBI Taxonomy" id="461836"/>
    <lineage>
        <taxon>Eukaryota</taxon>
        <taxon>Apusozoa</taxon>
        <taxon>Apusomonadida</taxon>
        <taxon>Apusomonadidae</taxon>
        <taxon>Thecamonas</taxon>
    </lineage>
</organism>
<dbReference type="CDD" id="cd11292">
    <property type="entry name" value="gelsolin_S3_like"/>
    <property type="match status" value="1"/>
</dbReference>
<proteinExistence type="predicted"/>
<dbReference type="EMBL" id="GL349441">
    <property type="protein sequence ID" value="KNC56438.1"/>
    <property type="molecule type" value="Genomic_DNA"/>
</dbReference>
<dbReference type="OrthoDB" id="6375767at2759"/>
<dbReference type="SUPFAM" id="SSF55753">
    <property type="entry name" value="Actin depolymerizing proteins"/>
    <property type="match status" value="3"/>
</dbReference>
<dbReference type="OMA" id="HDMTLAK"/>
<dbReference type="STRING" id="461836.A0A0L0DY16"/>
<dbReference type="Proteomes" id="UP000054408">
    <property type="component" value="Unassembled WGS sequence"/>
</dbReference>
<evidence type="ECO:0000259" key="1">
    <source>
        <dbReference type="Pfam" id="PF00626"/>
    </source>
</evidence>
<dbReference type="InterPro" id="IPR007122">
    <property type="entry name" value="Villin/Gelsolin"/>
</dbReference>
<accession>A0A0L0DY16</accession>
<evidence type="ECO:0000313" key="2">
    <source>
        <dbReference type="EMBL" id="KNC56438.1"/>
    </source>
</evidence>
<dbReference type="Pfam" id="PF00626">
    <property type="entry name" value="Gelsolin"/>
    <property type="match status" value="3"/>
</dbReference>
<dbReference type="CDD" id="cd11290">
    <property type="entry name" value="gelsolin_S1_like"/>
    <property type="match status" value="1"/>
</dbReference>
<protein>
    <submittedName>
        <fullName evidence="2">Severin</fullName>
    </submittedName>
</protein>
<dbReference type="PANTHER" id="PTHR11977:SF130">
    <property type="entry name" value="SEVERIN"/>
    <property type="match status" value="1"/>
</dbReference>
<dbReference type="SMART" id="SM00262">
    <property type="entry name" value="GEL"/>
    <property type="match status" value="3"/>
</dbReference>
<feature type="domain" description="Gelsolin-like" evidence="1">
    <location>
        <begin position="81"/>
        <end position="162"/>
    </location>
</feature>
<dbReference type="AlphaFoldDB" id="A0A0L0DY16"/>
<dbReference type="eggNOG" id="KOG0443">
    <property type="taxonomic scope" value="Eukaryota"/>
</dbReference>
<dbReference type="PRINTS" id="PR00597">
    <property type="entry name" value="GELSOLIN"/>
</dbReference>
<keyword evidence="3" id="KW-1185">Reference proteome</keyword>
<feature type="domain" description="Gelsolin-like" evidence="1">
    <location>
        <begin position="307"/>
        <end position="381"/>
    </location>
</feature>
<dbReference type="GO" id="GO:0051015">
    <property type="term" value="F:actin filament binding"/>
    <property type="evidence" value="ECO:0007669"/>
    <property type="project" value="InterPro"/>
</dbReference>
<dbReference type="InterPro" id="IPR007123">
    <property type="entry name" value="Gelsolin-like_dom"/>
</dbReference>
<dbReference type="GeneID" id="25562089"/>
<dbReference type="PANTHER" id="PTHR11977">
    <property type="entry name" value="VILLIN"/>
    <property type="match status" value="1"/>
</dbReference>
<dbReference type="GO" id="GO:0008154">
    <property type="term" value="P:actin polymerization or depolymerization"/>
    <property type="evidence" value="ECO:0007669"/>
    <property type="project" value="TreeGrafter"/>
</dbReference>
<dbReference type="GO" id="GO:0005737">
    <property type="term" value="C:cytoplasm"/>
    <property type="evidence" value="ECO:0007669"/>
    <property type="project" value="TreeGrafter"/>
</dbReference>
<evidence type="ECO:0000313" key="3">
    <source>
        <dbReference type="Proteomes" id="UP000054408"/>
    </source>
</evidence>
<gene>
    <name evidence="2" type="ORF">AMSG_02408</name>
</gene>
<dbReference type="InterPro" id="IPR029006">
    <property type="entry name" value="ADF-H/Gelsolin-like_dom_sf"/>
</dbReference>
<reference evidence="2 3" key="1">
    <citation type="submission" date="2010-05" db="EMBL/GenBank/DDBJ databases">
        <title>The Genome Sequence of Thecamonas trahens ATCC 50062.</title>
        <authorList>
            <consortium name="The Broad Institute Genome Sequencing Platform"/>
            <person name="Russ C."/>
            <person name="Cuomo C."/>
            <person name="Shea T."/>
            <person name="Young S.K."/>
            <person name="Zeng Q."/>
            <person name="Koehrsen M."/>
            <person name="Haas B."/>
            <person name="Borodovsky M."/>
            <person name="Guigo R."/>
            <person name="Alvarado L."/>
            <person name="Berlin A."/>
            <person name="Bochicchio J."/>
            <person name="Borenstein D."/>
            <person name="Chapman S."/>
            <person name="Chen Z."/>
            <person name="Freedman E."/>
            <person name="Gellesch M."/>
            <person name="Goldberg J."/>
            <person name="Griggs A."/>
            <person name="Gujja S."/>
            <person name="Heilman E."/>
            <person name="Heiman D."/>
            <person name="Hepburn T."/>
            <person name="Howarth C."/>
            <person name="Jen D."/>
            <person name="Larson L."/>
            <person name="Mehta T."/>
            <person name="Park D."/>
            <person name="Pearson M."/>
            <person name="Roberts A."/>
            <person name="Saif S."/>
            <person name="Shenoy N."/>
            <person name="Sisk P."/>
            <person name="Stolte C."/>
            <person name="Sykes S."/>
            <person name="Thomson T."/>
            <person name="Walk T."/>
            <person name="White J."/>
            <person name="Yandava C."/>
            <person name="Burger G."/>
            <person name="Gray M.W."/>
            <person name="Holland P.W.H."/>
            <person name="King N."/>
            <person name="Lang F.B.F."/>
            <person name="Roger A.J."/>
            <person name="Ruiz-Trillo I."/>
            <person name="Lander E."/>
            <person name="Nusbaum C."/>
        </authorList>
    </citation>
    <scope>NUCLEOTIDE SEQUENCE [LARGE SCALE GENOMIC DNA]</scope>
    <source>
        <strain evidence="2 3">ATCC 50062</strain>
    </source>
</reference>
<name>A0A0L0DY16_THETB</name>
<feature type="domain" description="Gelsolin-like" evidence="1">
    <location>
        <begin position="201"/>
        <end position="261"/>
    </location>
</feature>
<dbReference type="RefSeq" id="XP_013760950.1">
    <property type="nucleotide sequence ID" value="XM_013905496.1"/>
</dbReference>
<sequence length="386" mass="42305">MSSFFNKLSAKLSEASKTIQQKIHHRAAGPVGQADLEDSNVANIGSAEDRAARKAAAETEPAWEGAGAAPGIEIWRIEKFEVKKIDAADHGKFYGGDSYIILLTTENEDGTLKWDIHFWLGAETSVDEMGTAAYKTVELDNLLDDAAVQHREVQDHESSSFLAAFNPAIQVLAGGIDSGFRHVEPESYTPRLLHVKKVGKNTRVSQVALEAASLNQHDVFVLDAGLTLYQFEGEMASAFEKHKAAEVVAAIRSDRDGQPEMGEPLSPEFWELLGGEAEISTEDHAPSDPAPEPSLWKLTDDSGELTFDKVADAPLSTDMLESDDVFILDTGIEVFIWIGEGASYGERYNAMPHAMEYLTNQNRPSYLPITRLVQGGETQAFNKCFE</sequence>
<dbReference type="GO" id="GO:0015629">
    <property type="term" value="C:actin cytoskeleton"/>
    <property type="evidence" value="ECO:0007669"/>
    <property type="project" value="TreeGrafter"/>
</dbReference>
<dbReference type="Gene3D" id="3.40.20.10">
    <property type="entry name" value="Severin"/>
    <property type="match status" value="3"/>
</dbReference>